<feature type="domain" description="HTH marR-type" evidence="1">
    <location>
        <begin position="1"/>
        <end position="138"/>
    </location>
</feature>
<dbReference type="InterPro" id="IPR036388">
    <property type="entry name" value="WH-like_DNA-bd_sf"/>
</dbReference>
<evidence type="ECO:0000259" key="1">
    <source>
        <dbReference type="PROSITE" id="PS50995"/>
    </source>
</evidence>
<reference evidence="2 3" key="1">
    <citation type="journal article" date="2019" name="Syst. Appl. Microbiol.">
        <title>Polyphasic characterization of two novel Lactobacillus spp. isolated from blown salami packages: Description of Lactobacillus halodurans sp. nov. and Lactobacillus salsicarnum sp. nov.</title>
        <authorList>
            <person name="Schuster J.A."/>
            <person name="Klingl A."/>
            <person name="Vogel R.F."/>
            <person name="Ehrmann M.A."/>
        </authorList>
    </citation>
    <scope>NUCLEOTIDE SEQUENCE [LARGE SCALE GENOMIC DNA]</scope>
    <source>
        <strain evidence="2 3">TMW 1.2118</strain>
    </source>
</reference>
<dbReference type="GO" id="GO:0003700">
    <property type="term" value="F:DNA-binding transcription factor activity"/>
    <property type="evidence" value="ECO:0007669"/>
    <property type="project" value="InterPro"/>
</dbReference>
<dbReference type="RefSeq" id="WP_153382232.1">
    <property type="nucleotide sequence ID" value="NZ_VDFM01000002.1"/>
</dbReference>
<dbReference type="SUPFAM" id="SSF46785">
    <property type="entry name" value="Winged helix' DNA-binding domain"/>
    <property type="match status" value="1"/>
</dbReference>
<accession>A0A5P0ZG58</accession>
<proteinExistence type="predicted"/>
<evidence type="ECO:0000313" key="3">
    <source>
        <dbReference type="Proteomes" id="UP000380386"/>
    </source>
</evidence>
<dbReference type="EMBL" id="VDFM01000002">
    <property type="protein sequence ID" value="MQS51989.1"/>
    <property type="molecule type" value="Genomic_DNA"/>
</dbReference>
<dbReference type="PANTHER" id="PTHR33164:SF57">
    <property type="entry name" value="MARR-FAMILY TRANSCRIPTIONAL REGULATOR"/>
    <property type="match status" value="1"/>
</dbReference>
<dbReference type="Gene3D" id="1.10.10.10">
    <property type="entry name" value="Winged helix-like DNA-binding domain superfamily/Winged helix DNA-binding domain"/>
    <property type="match status" value="1"/>
</dbReference>
<dbReference type="Proteomes" id="UP000380386">
    <property type="component" value="Unassembled WGS sequence"/>
</dbReference>
<dbReference type="InterPro" id="IPR039422">
    <property type="entry name" value="MarR/SlyA-like"/>
</dbReference>
<dbReference type="Pfam" id="PF01047">
    <property type="entry name" value="MarR"/>
    <property type="match status" value="1"/>
</dbReference>
<sequence>MLSLEEIATIRSFNRKYTTVLGLLNRQVFDTTLSFTEARVLQKIAEIPNISPNNIATNLGLDPSYTSRILKKLNKLDLVNIVASSVDARSKILSLTADGEKQVKILDEDSNIQIEDLIADLSPAEQTELYQSFSTIEKILFNKEH</sequence>
<dbReference type="InterPro" id="IPR036390">
    <property type="entry name" value="WH_DNA-bd_sf"/>
</dbReference>
<name>A0A5P0ZG58_9LACO</name>
<dbReference type="SMART" id="SM00347">
    <property type="entry name" value="HTH_MARR"/>
    <property type="match status" value="1"/>
</dbReference>
<protein>
    <submittedName>
        <fullName evidence="2">MarR family transcriptional regulator</fullName>
    </submittedName>
</protein>
<comment type="caution">
    <text evidence="2">The sequence shown here is derived from an EMBL/GenBank/DDBJ whole genome shotgun (WGS) entry which is preliminary data.</text>
</comment>
<dbReference type="PANTHER" id="PTHR33164">
    <property type="entry name" value="TRANSCRIPTIONAL REGULATOR, MARR FAMILY"/>
    <property type="match status" value="1"/>
</dbReference>
<evidence type="ECO:0000313" key="2">
    <source>
        <dbReference type="EMBL" id="MQS51989.1"/>
    </source>
</evidence>
<dbReference type="OrthoDB" id="5419426at2"/>
<gene>
    <name evidence="2" type="ORF">FHL02_03025</name>
</gene>
<dbReference type="AlphaFoldDB" id="A0A5P0ZG58"/>
<dbReference type="InterPro" id="IPR000835">
    <property type="entry name" value="HTH_MarR-typ"/>
</dbReference>
<dbReference type="GO" id="GO:0006950">
    <property type="term" value="P:response to stress"/>
    <property type="evidence" value="ECO:0007669"/>
    <property type="project" value="TreeGrafter"/>
</dbReference>
<dbReference type="PROSITE" id="PS50995">
    <property type="entry name" value="HTH_MARR_2"/>
    <property type="match status" value="1"/>
</dbReference>
<organism evidence="2 3">
    <name type="scientific">Companilactobacillus mishanensis</name>
    <dbReference type="NCBI Taxonomy" id="2486008"/>
    <lineage>
        <taxon>Bacteria</taxon>
        <taxon>Bacillati</taxon>
        <taxon>Bacillota</taxon>
        <taxon>Bacilli</taxon>
        <taxon>Lactobacillales</taxon>
        <taxon>Lactobacillaceae</taxon>
        <taxon>Companilactobacillus</taxon>
    </lineage>
</organism>